<feature type="transmembrane region" description="Helical" evidence="8">
    <location>
        <begin position="475"/>
        <end position="500"/>
    </location>
</feature>
<name>A0A2U2B5V0_9BACT</name>
<feature type="transmembrane region" description="Helical" evidence="8">
    <location>
        <begin position="363"/>
        <end position="383"/>
    </location>
</feature>
<proteinExistence type="inferred from homology"/>
<evidence type="ECO:0000256" key="2">
    <source>
        <dbReference type="ARBA" id="ARBA00010942"/>
    </source>
</evidence>
<keyword evidence="3" id="KW-0813">Transport</keyword>
<keyword evidence="6 8" id="KW-1133">Transmembrane helix</keyword>
<dbReference type="Gene3D" id="3.30.70.1320">
    <property type="entry name" value="Multidrug efflux transporter AcrB pore domain like"/>
    <property type="match status" value="1"/>
</dbReference>
<gene>
    <name evidence="9" type="ORF">DDZ16_15335</name>
</gene>
<dbReference type="Gene3D" id="3.30.70.1430">
    <property type="entry name" value="Multidrug efflux transporter AcrB pore domain"/>
    <property type="match status" value="2"/>
</dbReference>
<evidence type="ECO:0000256" key="5">
    <source>
        <dbReference type="ARBA" id="ARBA00022692"/>
    </source>
</evidence>
<dbReference type="InterPro" id="IPR027463">
    <property type="entry name" value="AcrB_DN_DC_subdom"/>
</dbReference>
<feature type="transmembrane region" description="Helical" evidence="8">
    <location>
        <begin position="890"/>
        <end position="910"/>
    </location>
</feature>
<dbReference type="SUPFAM" id="SSF82714">
    <property type="entry name" value="Multidrug efflux transporter AcrB TolC docking domain, DN and DC subdomains"/>
    <property type="match status" value="2"/>
</dbReference>
<evidence type="ECO:0000256" key="8">
    <source>
        <dbReference type="SAM" id="Phobius"/>
    </source>
</evidence>
<dbReference type="Proteomes" id="UP000244956">
    <property type="component" value="Unassembled WGS sequence"/>
</dbReference>
<dbReference type="InterPro" id="IPR004763">
    <property type="entry name" value="CusA-like"/>
</dbReference>
<keyword evidence="4" id="KW-1003">Cell membrane</keyword>
<dbReference type="SUPFAM" id="SSF82866">
    <property type="entry name" value="Multidrug efflux transporter AcrB transmembrane domain"/>
    <property type="match status" value="2"/>
</dbReference>
<dbReference type="RefSeq" id="WP_109265363.1">
    <property type="nucleotide sequence ID" value="NZ_QEWP01000014.1"/>
</dbReference>
<evidence type="ECO:0000256" key="6">
    <source>
        <dbReference type="ARBA" id="ARBA00022989"/>
    </source>
</evidence>
<dbReference type="Gene3D" id="3.30.2090.10">
    <property type="entry name" value="Multidrug efflux transporter AcrB TolC docking domain, DN and DC subdomains"/>
    <property type="match status" value="2"/>
</dbReference>
<dbReference type="AlphaFoldDB" id="A0A2U2B5V0"/>
<dbReference type="PANTHER" id="PTHR32063">
    <property type="match status" value="1"/>
</dbReference>
<evidence type="ECO:0000256" key="1">
    <source>
        <dbReference type="ARBA" id="ARBA00004651"/>
    </source>
</evidence>
<feature type="transmembrane region" description="Helical" evidence="8">
    <location>
        <begin position="865"/>
        <end position="883"/>
    </location>
</feature>
<evidence type="ECO:0000313" key="10">
    <source>
        <dbReference type="Proteomes" id="UP000244956"/>
    </source>
</evidence>
<feature type="transmembrane region" description="Helical" evidence="8">
    <location>
        <begin position="995"/>
        <end position="1022"/>
    </location>
</feature>
<dbReference type="OrthoDB" id="9758757at2"/>
<feature type="transmembrane region" description="Helical" evidence="8">
    <location>
        <begin position="445"/>
        <end position="463"/>
    </location>
</feature>
<dbReference type="EMBL" id="QEWP01000014">
    <property type="protein sequence ID" value="PWD98451.1"/>
    <property type="molecule type" value="Genomic_DNA"/>
</dbReference>
<dbReference type="Gene3D" id="3.30.70.1440">
    <property type="entry name" value="Multidrug efflux transporter AcrB pore domain"/>
    <property type="match status" value="1"/>
</dbReference>
<evidence type="ECO:0000313" key="9">
    <source>
        <dbReference type="EMBL" id="PWD98451.1"/>
    </source>
</evidence>
<sequence>MLNKIIDYSLKNRLLVLFSAFILLVGGSYVATQMDVDVFPDLTAPSVVVLTEAHGMAAEEVERLVTFPIETSVNGSTNVRRVRSSSATGISIIWVDFEWDTDIFRARQIVSEKLATVAERLPENAGNPTLAPQSSIIGEIMVLTVSSDSISPMELRTISDWQIRNRLLSIGGVSQVVVMGGDYKQYIVEADPEKMDYYDVGFSELFEACDHLNQNATGSFLNDFGNEYVIRGVIRTNNLEDIGNSVVKINGGSPVSVNDVADVKVSSSPKIGAGYLNGEPAVVMTVLKQPNTNTLVLTEKIDAAIAGLQESLPKHVNIRTDVFRQADFIDRAIDNVTRALLEGGLFVTIVLFLFLLNYRTTVISLVAIPLSLLVSVITLELLGLTINTMSLGGMAIAIGSLVDDAIIDVDNVLKRLKENARLPKQEQTPKLSVIFSASKEIRASILNATLIIIVAFIPLFFLTGMEGRMLKPLGISFIVSLFASLIVAITVTPVLCSYMLTGEKQLVKHETGSRWVRWLNSRYGKALKSSLNYKKWMIGSAGVLFIGSMFVLFNLGRSFLPEFNEGMLTLSTVSQPGISLEESNKMNLMLEEEMLEMDEINTIVRRTGRAELDEHAQGVFSSEVDVPFTLDDRSKEDFLEELRSRLGTVRGINITIGQPLSHRIDHMLSGTRANLAIKVFGTDLQKMFSLSKQIKTNISDVEGLVDVNVEQQVEIPQLQIKPKREMLKQYGIPMNEFAEFIDVAFAGEKVSEVYEGNMSFDLVLRYNDRYRKSINAVKNTLIDTHDGNKVPLKEVADIISASGPNTISREDVQRKVVVSANVAGRDLHGVVMDVQSVINESIDLPENYFIEYGGQFESEERASGMLFYTSLMAILIIFLLLYMEFRNLSVSAIILLNLPLALIGGVVSIWATSGMLSIPAIIGFITLFGIATRNGILLVSRYNHLLEDGEPLYKAIINGSLDRLNPILMTALTAALALIPLAVTGDKPGNEIQSPMAVVILGGLFSSTLLNVFIVPAVYFLIKKNKEIEK</sequence>
<comment type="similarity">
    <text evidence="2">Belongs to the resistance-nodulation-cell division (RND) (TC 2.A.6) family.</text>
</comment>
<dbReference type="GO" id="GO:0005886">
    <property type="term" value="C:plasma membrane"/>
    <property type="evidence" value="ECO:0007669"/>
    <property type="project" value="UniProtKB-SubCell"/>
</dbReference>
<dbReference type="GO" id="GO:0042910">
    <property type="term" value="F:xenobiotic transmembrane transporter activity"/>
    <property type="evidence" value="ECO:0007669"/>
    <property type="project" value="TreeGrafter"/>
</dbReference>
<protein>
    <submittedName>
        <fullName evidence="9">CusA/CzcA family heavy metal efflux RND transporter</fullName>
    </submittedName>
</protein>
<evidence type="ECO:0000256" key="7">
    <source>
        <dbReference type="ARBA" id="ARBA00023136"/>
    </source>
</evidence>
<keyword evidence="10" id="KW-1185">Reference proteome</keyword>
<dbReference type="GO" id="GO:0008324">
    <property type="term" value="F:monoatomic cation transmembrane transporter activity"/>
    <property type="evidence" value="ECO:0007669"/>
    <property type="project" value="InterPro"/>
</dbReference>
<dbReference type="PANTHER" id="PTHR32063:SF4">
    <property type="entry name" value="SLR6043 PROTEIN"/>
    <property type="match status" value="1"/>
</dbReference>
<dbReference type="PRINTS" id="PR00702">
    <property type="entry name" value="ACRIFLAVINRP"/>
</dbReference>
<feature type="transmembrane region" description="Helical" evidence="8">
    <location>
        <begin position="964"/>
        <end position="983"/>
    </location>
</feature>
<evidence type="ECO:0000256" key="4">
    <source>
        <dbReference type="ARBA" id="ARBA00022475"/>
    </source>
</evidence>
<dbReference type="NCBIfam" id="TIGR00914">
    <property type="entry name" value="2A0601"/>
    <property type="match status" value="1"/>
</dbReference>
<comment type="subcellular location">
    <subcellularLocation>
        <location evidence="1">Cell membrane</location>
        <topology evidence="1">Multi-pass membrane protein</topology>
    </subcellularLocation>
</comment>
<keyword evidence="7 8" id="KW-0472">Membrane</keyword>
<reference evidence="9 10" key="1">
    <citation type="submission" date="2018-05" db="EMBL/GenBank/DDBJ databases">
        <title>Marinilabilia rubrum sp. nov., isolated from saltern sediment.</title>
        <authorList>
            <person name="Zhang R."/>
        </authorList>
    </citation>
    <scope>NUCLEOTIDE SEQUENCE [LARGE SCALE GENOMIC DNA]</scope>
    <source>
        <strain evidence="9 10">WTE16</strain>
    </source>
</reference>
<dbReference type="Pfam" id="PF00873">
    <property type="entry name" value="ACR_tran"/>
    <property type="match status" value="1"/>
</dbReference>
<dbReference type="InterPro" id="IPR001036">
    <property type="entry name" value="Acrflvin-R"/>
</dbReference>
<evidence type="ECO:0000256" key="3">
    <source>
        <dbReference type="ARBA" id="ARBA00022448"/>
    </source>
</evidence>
<feature type="transmembrane region" description="Helical" evidence="8">
    <location>
        <begin position="536"/>
        <end position="555"/>
    </location>
</feature>
<organism evidence="9 10">
    <name type="scientific">Marinilabilia rubra</name>
    <dbReference type="NCBI Taxonomy" id="2162893"/>
    <lineage>
        <taxon>Bacteria</taxon>
        <taxon>Pseudomonadati</taxon>
        <taxon>Bacteroidota</taxon>
        <taxon>Bacteroidia</taxon>
        <taxon>Marinilabiliales</taxon>
        <taxon>Marinilabiliaceae</taxon>
        <taxon>Marinilabilia</taxon>
    </lineage>
</organism>
<feature type="transmembrane region" description="Helical" evidence="8">
    <location>
        <begin position="916"/>
        <end position="936"/>
    </location>
</feature>
<dbReference type="SUPFAM" id="SSF82693">
    <property type="entry name" value="Multidrug efflux transporter AcrB pore domain, PN1, PN2, PC1 and PC2 subdomains"/>
    <property type="match status" value="2"/>
</dbReference>
<keyword evidence="5 8" id="KW-0812">Transmembrane</keyword>
<comment type="caution">
    <text evidence="9">The sequence shown here is derived from an EMBL/GenBank/DDBJ whole genome shotgun (WGS) entry which is preliminary data.</text>
</comment>
<dbReference type="Gene3D" id="1.20.1640.10">
    <property type="entry name" value="Multidrug efflux transporter AcrB transmembrane domain"/>
    <property type="match status" value="2"/>
</dbReference>
<accession>A0A2U2B5V0</accession>